<dbReference type="Proteomes" id="UP001595850">
    <property type="component" value="Unassembled WGS sequence"/>
</dbReference>
<keyword evidence="1" id="KW-1133">Transmembrane helix</keyword>
<keyword evidence="1" id="KW-0472">Membrane</keyword>
<evidence type="ECO:0000256" key="1">
    <source>
        <dbReference type="SAM" id="Phobius"/>
    </source>
</evidence>
<sequence length="75" mass="7470">MSRPGAPGLWVGVAVLSALAVLFVPPAAGGLPALVLAPAAMYAAVITAYRQAARIRAGRDEGIRAGRDGGGESGR</sequence>
<proteinExistence type="predicted"/>
<accession>A0ABV8IE36</accession>
<comment type="caution">
    <text evidence="2">The sequence shown here is derived from an EMBL/GenBank/DDBJ whole genome shotgun (WGS) entry which is preliminary data.</text>
</comment>
<feature type="transmembrane region" description="Helical" evidence="1">
    <location>
        <begin position="7"/>
        <end position="24"/>
    </location>
</feature>
<reference evidence="3" key="1">
    <citation type="journal article" date="2019" name="Int. J. Syst. Evol. Microbiol.">
        <title>The Global Catalogue of Microorganisms (GCM) 10K type strain sequencing project: providing services to taxonomists for standard genome sequencing and annotation.</title>
        <authorList>
            <consortium name="The Broad Institute Genomics Platform"/>
            <consortium name="The Broad Institute Genome Sequencing Center for Infectious Disease"/>
            <person name="Wu L."/>
            <person name="Ma J."/>
        </authorList>
    </citation>
    <scope>NUCLEOTIDE SEQUENCE [LARGE SCALE GENOMIC DNA]</scope>
    <source>
        <strain evidence="3">TBRC 4489</strain>
    </source>
</reference>
<name>A0ABV8IE36_9ACTN</name>
<evidence type="ECO:0000313" key="2">
    <source>
        <dbReference type="EMBL" id="MFC4062312.1"/>
    </source>
</evidence>
<feature type="transmembrane region" description="Helical" evidence="1">
    <location>
        <begin position="30"/>
        <end position="49"/>
    </location>
</feature>
<gene>
    <name evidence="2" type="ORF">ACFOWE_28765</name>
</gene>
<evidence type="ECO:0000313" key="3">
    <source>
        <dbReference type="Proteomes" id="UP001595850"/>
    </source>
</evidence>
<organism evidence="2 3">
    <name type="scientific">Planomonospora corallina</name>
    <dbReference type="NCBI Taxonomy" id="1806052"/>
    <lineage>
        <taxon>Bacteria</taxon>
        <taxon>Bacillati</taxon>
        <taxon>Actinomycetota</taxon>
        <taxon>Actinomycetes</taxon>
        <taxon>Streptosporangiales</taxon>
        <taxon>Streptosporangiaceae</taxon>
        <taxon>Planomonospora</taxon>
    </lineage>
</organism>
<keyword evidence="3" id="KW-1185">Reference proteome</keyword>
<dbReference type="RefSeq" id="WP_377293315.1">
    <property type="nucleotide sequence ID" value="NZ_JBHSBM010000042.1"/>
</dbReference>
<dbReference type="EMBL" id="JBHSBM010000042">
    <property type="protein sequence ID" value="MFC4062312.1"/>
    <property type="molecule type" value="Genomic_DNA"/>
</dbReference>
<protein>
    <submittedName>
        <fullName evidence="2">Uncharacterized protein</fullName>
    </submittedName>
</protein>
<keyword evidence="1" id="KW-0812">Transmembrane</keyword>